<protein>
    <submittedName>
        <fullName evidence="1">Nucleotidyl transferase AbiEii/AbiGii toxin family protein</fullName>
    </submittedName>
</protein>
<gene>
    <name evidence="1" type="ORF">L5014_32490</name>
</gene>
<organism evidence="1 2">
    <name type="scientific">Paraburkholderia tagetis</name>
    <dbReference type="NCBI Taxonomy" id="2913261"/>
    <lineage>
        <taxon>Bacteria</taxon>
        <taxon>Pseudomonadati</taxon>
        <taxon>Pseudomonadota</taxon>
        <taxon>Betaproteobacteria</taxon>
        <taxon>Burkholderiales</taxon>
        <taxon>Burkholderiaceae</taxon>
        <taxon>Paraburkholderia</taxon>
    </lineage>
</organism>
<keyword evidence="2" id="KW-1185">Reference proteome</keyword>
<dbReference type="RefSeq" id="WP_238467894.1">
    <property type="nucleotide sequence ID" value="NZ_JAKLJA010000047.1"/>
</dbReference>
<comment type="caution">
    <text evidence="1">The sequence shown here is derived from an EMBL/GenBank/DDBJ whole genome shotgun (WGS) entry which is preliminary data.</text>
</comment>
<keyword evidence="1" id="KW-0808">Transferase</keyword>
<dbReference type="AlphaFoldDB" id="A0A9X1ZZK7"/>
<reference evidence="1" key="1">
    <citation type="submission" date="2022-01" db="EMBL/GenBank/DDBJ databases">
        <title>Genome sequence and assembly of Parabukholderia sp. RG36.</title>
        <authorList>
            <person name="Chhetri G."/>
        </authorList>
    </citation>
    <scope>NUCLEOTIDE SEQUENCE</scope>
    <source>
        <strain evidence="1">RG36</strain>
    </source>
</reference>
<dbReference type="InterPro" id="IPR014942">
    <property type="entry name" value="AbiEii"/>
</dbReference>
<dbReference type="Gene3D" id="3.10.450.620">
    <property type="entry name" value="JHP933, nucleotidyltransferase-like core domain"/>
    <property type="match status" value="1"/>
</dbReference>
<name>A0A9X1ZZK7_9BURK</name>
<dbReference type="EMBL" id="JAKLJA010000047">
    <property type="protein sequence ID" value="MCG5078004.1"/>
    <property type="molecule type" value="Genomic_DNA"/>
</dbReference>
<accession>A0A9X1ZZK7</accession>
<evidence type="ECO:0000313" key="1">
    <source>
        <dbReference type="EMBL" id="MCG5078004.1"/>
    </source>
</evidence>
<dbReference type="GO" id="GO:0016740">
    <property type="term" value="F:transferase activity"/>
    <property type="evidence" value="ECO:0007669"/>
    <property type="project" value="UniProtKB-KW"/>
</dbReference>
<sequence length="327" mass="36853">MNDIYLDTVRLLLSIAPDVFDTPNFAMKGGTAINLFLQNLPRLSVDIDVVYTDHVPDRDEALKHIGEELARAKAAIERQGFNAKYSQAAANGKQKGSDVKLTVFSDETSVKVEVNYVFRGTLLRPQSRQLVPAAREKFNVDLALPTLHEAELYGSKLVAAMDRQHPRDIFDVMHMYETFGLRDDFVDAFVGYLAGHDRPVHELLGARPKSLESAHDAEFAGMTLEEVSVDTLHTIQARLHHELPRALSQRHREFLLSLVRLAPDWGLMPYAHLKDMPAIRWKLQNLEKLENRNSGKFEAQERLLRGCFDDLGAVDDAIQAGQGTKTR</sequence>
<proteinExistence type="predicted"/>
<dbReference type="Proteomes" id="UP001139308">
    <property type="component" value="Unassembled WGS sequence"/>
</dbReference>
<dbReference type="Pfam" id="PF08843">
    <property type="entry name" value="AbiEii"/>
    <property type="match status" value="1"/>
</dbReference>
<evidence type="ECO:0000313" key="2">
    <source>
        <dbReference type="Proteomes" id="UP001139308"/>
    </source>
</evidence>